<dbReference type="AlphaFoldDB" id="A0A8M1KID1"/>
<proteinExistence type="predicted"/>
<name>A0A8M1KID1_CLUHA</name>
<organism evidence="2 3">
    <name type="scientific">Clupea harengus</name>
    <name type="common">Atlantic herring</name>
    <dbReference type="NCBI Taxonomy" id="7950"/>
    <lineage>
        <taxon>Eukaryota</taxon>
        <taxon>Metazoa</taxon>
        <taxon>Chordata</taxon>
        <taxon>Craniata</taxon>
        <taxon>Vertebrata</taxon>
        <taxon>Euteleostomi</taxon>
        <taxon>Actinopterygii</taxon>
        <taxon>Neopterygii</taxon>
        <taxon>Teleostei</taxon>
        <taxon>Clupei</taxon>
        <taxon>Clupeiformes</taxon>
        <taxon>Clupeoidei</taxon>
        <taxon>Clupeidae</taxon>
        <taxon>Clupea</taxon>
    </lineage>
</organism>
<dbReference type="GO" id="GO:0005509">
    <property type="term" value="F:calcium ion binding"/>
    <property type="evidence" value="ECO:0007669"/>
    <property type="project" value="InterPro"/>
</dbReference>
<dbReference type="Proteomes" id="UP000515152">
    <property type="component" value="Chromosome 5"/>
</dbReference>
<protein>
    <submittedName>
        <fullName evidence="3">Uncharacterized protein LOC116220579</fullName>
    </submittedName>
</protein>
<dbReference type="OrthoDB" id="26525at2759"/>
<dbReference type="InterPro" id="IPR043520">
    <property type="entry name" value="SPT21"/>
</dbReference>
<dbReference type="RefSeq" id="XP_042563831.1">
    <property type="nucleotide sequence ID" value="XM_042707897.1"/>
</dbReference>
<dbReference type="KEGG" id="char:116220579"/>
<dbReference type="GeneID" id="116220579"/>
<keyword evidence="2" id="KW-1185">Reference proteome</keyword>
<feature type="region of interest" description="Disordered" evidence="1">
    <location>
        <begin position="1"/>
        <end position="38"/>
    </location>
</feature>
<feature type="compositionally biased region" description="Polar residues" evidence="1">
    <location>
        <begin position="1"/>
        <end position="12"/>
    </location>
</feature>
<reference evidence="3" key="1">
    <citation type="submission" date="2025-08" db="UniProtKB">
        <authorList>
            <consortium name="RefSeq"/>
        </authorList>
    </citation>
    <scope>IDENTIFICATION</scope>
</reference>
<gene>
    <name evidence="3" type="primary">LOC116220579</name>
</gene>
<sequence length="410" mass="46230">MSSKTSEQSLLTEESRPVDEDAATNKEPTIWKADPVSTPSVTKVVEWEDKKESRGIAAALGLPISQEEDFASLGVGNVEELASLSTDQPLSDVQMEAFKAFYKQERKSKSEGQQSLVPPVVLGAASVEDSTAWGDDDEEDFQNFLSFLTDNSKLSACLKGEAVAESDKGFYETLHRILHAENIPSSLQKEIERYYHLKTRHILSFEEQQVISYYAKGANLSGLPSSQLWKYMLPNGPQGISPYSKRPSLNTRPARKFTTAPKIQHIKSNKSNRTMEIEDRIRQLTLKREGMETNARITPVKIKVHLKVKNREELTYDNINQIRRKADEGSNLYLHTLTQCKKWDTLQSWGCLHRFYPTLSDCVNFPEVFSTYSWSWSGRKNMVEIWELGKNKGAAAPPSFPASSALPKST</sequence>
<dbReference type="PANTHER" id="PTHR47500:SF3">
    <property type="entry name" value="EF-HAND DOMAIN-CONTAINING PROTEIN"/>
    <property type="match status" value="1"/>
</dbReference>
<accession>A0A8M1KID1</accession>
<evidence type="ECO:0000256" key="1">
    <source>
        <dbReference type="SAM" id="MobiDB-lite"/>
    </source>
</evidence>
<evidence type="ECO:0000313" key="3">
    <source>
        <dbReference type="RefSeq" id="XP_042563831.1"/>
    </source>
</evidence>
<dbReference type="PANTHER" id="PTHR47500">
    <property type="entry name" value="EF-HAND CALCIUM-BINDING DOMAIN-CONTAINING PROTEIN"/>
    <property type="match status" value="1"/>
</dbReference>
<evidence type="ECO:0000313" key="2">
    <source>
        <dbReference type="Proteomes" id="UP000515152"/>
    </source>
</evidence>